<dbReference type="AlphaFoldDB" id="A0A2H0UMB2"/>
<sequence length="185" mass="20493">MVPKKVFFTKGVGRHKDYLQSFELALRDAGIETQNLVTVSSIFPPGCKRISKDEGLKYMKAGSIRFCVMSRNATNEPNRLIAASVGLGIPKDKNQYGYLSEHHSFGETEDKAGEYAEDLAASMLASTLGIEFDPDKAWDEREKQYKASGKFITTTNITQSAMGHKDGLWTTVLTSAVFILPNECE</sequence>
<evidence type="ECO:0000256" key="1">
    <source>
        <dbReference type="ARBA" id="ARBA00001928"/>
    </source>
</evidence>
<comment type="catalytic activity">
    <reaction evidence="8">
        <text>L-arginine + H(+) = agmatine + CO2</text>
        <dbReference type="Rhea" id="RHEA:17641"/>
        <dbReference type="ChEBI" id="CHEBI:15378"/>
        <dbReference type="ChEBI" id="CHEBI:16526"/>
        <dbReference type="ChEBI" id="CHEBI:32682"/>
        <dbReference type="ChEBI" id="CHEBI:58145"/>
        <dbReference type="EC" id="4.1.1.19"/>
    </reaction>
</comment>
<accession>A0A2H0UMB2</accession>
<dbReference type="PANTHER" id="PTHR40438">
    <property type="entry name" value="PYRUVOYL-DEPENDENT ARGININE DECARBOXYLASE"/>
    <property type="match status" value="1"/>
</dbReference>
<evidence type="ECO:0000313" key="10">
    <source>
        <dbReference type="Proteomes" id="UP000230903"/>
    </source>
</evidence>
<organism evidence="9 10">
    <name type="scientific">Candidatus Harrisonbacteria bacterium CG10_big_fil_rev_8_21_14_0_10_45_28</name>
    <dbReference type="NCBI Taxonomy" id="1974586"/>
    <lineage>
        <taxon>Bacteria</taxon>
        <taxon>Candidatus Harrisoniibacteriota</taxon>
    </lineage>
</organism>
<evidence type="ECO:0000256" key="4">
    <source>
        <dbReference type="ARBA" id="ARBA00014727"/>
    </source>
</evidence>
<keyword evidence="5" id="KW-0210">Decarboxylase</keyword>
<dbReference type="InterPro" id="IPR016104">
    <property type="entry name" value="Pyr-dep_his/arg-deCO2ase"/>
</dbReference>
<reference evidence="10" key="1">
    <citation type="submission" date="2017-09" db="EMBL/GenBank/DDBJ databases">
        <title>Depth-based differentiation of microbial function through sediment-hosted aquifers and enrichment of novel symbionts in the deep terrestrial subsurface.</title>
        <authorList>
            <person name="Probst A.J."/>
            <person name="Ladd B."/>
            <person name="Jarett J.K."/>
            <person name="Geller-Mcgrath D.E."/>
            <person name="Sieber C.M.K."/>
            <person name="Emerson J.B."/>
            <person name="Anantharaman K."/>
            <person name="Thomas B.C."/>
            <person name="Malmstrom R."/>
            <person name="Stieglmeier M."/>
            <person name="Klingl A."/>
            <person name="Woyke T."/>
            <person name="Ryan C.M."/>
            <person name="Banfield J.F."/>
        </authorList>
    </citation>
    <scope>NUCLEOTIDE SEQUENCE [LARGE SCALE GENOMIC DNA]</scope>
</reference>
<evidence type="ECO:0000256" key="8">
    <source>
        <dbReference type="ARBA" id="ARBA00049309"/>
    </source>
</evidence>
<dbReference type="NCBIfam" id="TIGR00286">
    <property type="entry name" value="pyruvoyl-dependent arginine decarboxylase"/>
    <property type="match status" value="1"/>
</dbReference>
<keyword evidence="7" id="KW-0670">Pyruvate</keyword>
<evidence type="ECO:0000256" key="7">
    <source>
        <dbReference type="ARBA" id="ARBA00023317"/>
    </source>
</evidence>
<name>A0A2H0UMB2_9BACT</name>
<comment type="similarity">
    <text evidence="2">Belongs to the pyruvoyl-dependent arginine decarboxylase family.</text>
</comment>
<dbReference type="Proteomes" id="UP000230903">
    <property type="component" value="Unassembled WGS sequence"/>
</dbReference>
<dbReference type="GO" id="GO:0006527">
    <property type="term" value="P:L-arginine catabolic process"/>
    <property type="evidence" value="ECO:0007669"/>
    <property type="project" value="InterPro"/>
</dbReference>
<dbReference type="InterPro" id="IPR016105">
    <property type="entry name" value="Pyr-dep_his/arg-deCO2ase_sand"/>
</dbReference>
<dbReference type="PIRSF" id="PIRSF005216">
    <property type="entry name" value="Pyruvoyl-dep_arg_deCO2ase"/>
    <property type="match status" value="1"/>
</dbReference>
<dbReference type="SUPFAM" id="SSF56271">
    <property type="entry name" value="Pyruvoyl-dependent histidine and arginine decarboxylases"/>
    <property type="match status" value="1"/>
</dbReference>
<protein>
    <recommendedName>
        <fullName evidence="4">Pyruvoyl-dependent arginine decarboxylase AaxB</fullName>
        <ecNumber evidence="3">4.1.1.19</ecNumber>
    </recommendedName>
</protein>
<evidence type="ECO:0000313" key="9">
    <source>
        <dbReference type="EMBL" id="PIR87531.1"/>
    </source>
</evidence>
<evidence type="ECO:0000256" key="5">
    <source>
        <dbReference type="ARBA" id="ARBA00022793"/>
    </source>
</evidence>
<dbReference type="SFLD" id="SFLDS00055">
    <property type="entry name" value="Pyruvoyl-Dependent_Histidine/A"/>
    <property type="match status" value="1"/>
</dbReference>
<dbReference type="EMBL" id="PFBC01000064">
    <property type="protein sequence ID" value="PIR87531.1"/>
    <property type="molecule type" value="Genomic_DNA"/>
</dbReference>
<gene>
    <name evidence="9" type="ORF">COU10_04175</name>
</gene>
<dbReference type="InterPro" id="IPR002724">
    <property type="entry name" value="Pyruvoyl-dep_arg_deCO2ase"/>
</dbReference>
<comment type="caution">
    <text evidence="9">The sequence shown here is derived from an EMBL/GenBank/DDBJ whole genome shotgun (WGS) entry which is preliminary data.</text>
</comment>
<dbReference type="SFLD" id="SFLDG01170">
    <property type="entry name" value="Pyruvoyl-dependent_arginine_de"/>
    <property type="match status" value="1"/>
</dbReference>
<dbReference type="HAMAP" id="MF_01404">
    <property type="entry name" value="PvlArgDC"/>
    <property type="match status" value="1"/>
</dbReference>
<keyword evidence="6" id="KW-0456">Lyase</keyword>
<proteinExistence type="inferred from homology"/>
<evidence type="ECO:0000256" key="6">
    <source>
        <dbReference type="ARBA" id="ARBA00023239"/>
    </source>
</evidence>
<dbReference type="Gene3D" id="3.50.20.10">
    <property type="entry name" value="Pyruvoyl-Dependent Histidine Decarboxylase, subunit B"/>
    <property type="match status" value="1"/>
</dbReference>
<dbReference type="EC" id="4.1.1.19" evidence="3"/>
<dbReference type="Pfam" id="PF01862">
    <property type="entry name" value="PvlArgDC"/>
    <property type="match status" value="1"/>
</dbReference>
<evidence type="ECO:0000256" key="3">
    <source>
        <dbReference type="ARBA" id="ARBA00012426"/>
    </source>
</evidence>
<dbReference type="PANTHER" id="PTHR40438:SF1">
    <property type="entry name" value="PYRUVOYL-DEPENDENT ARGININE DECARBOXYLASE"/>
    <property type="match status" value="1"/>
</dbReference>
<evidence type="ECO:0000256" key="2">
    <source>
        <dbReference type="ARBA" id="ARBA00008611"/>
    </source>
</evidence>
<dbReference type="GO" id="GO:0008792">
    <property type="term" value="F:arginine decarboxylase activity"/>
    <property type="evidence" value="ECO:0007669"/>
    <property type="project" value="UniProtKB-EC"/>
</dbReference>
<comment type="cofactor">
    <cofactor evidence="1">
        <name>pyruvate</name>
        <dbReference type="ChEBI" id="CHEBI:15361"/>
    </cofactor>
</comment>